<dbReference type="InterPro" id="IPR001509">
    <property type="entry name" value="Epimerase_deHydtase"/>
</dbReference>
<dbReference type="Pfam" id="PF01370">
    <property type="entry name" value="Epimerase"/>
    <property type="match status" value="1"/>
</dbReference>
<dbReference type="NCBIfam" id="TIGR01777">
    <property type="entry name" value="yfcH"/>
    <property type="match status" value="1"/>
</dbReference>
<dbReference type="Pfam" id="PF08338">
    <property type="entry name" value="DUF1731"/>
    <property type="match status" value="1"/>
</dbReference>
<gene>
    <name evidence="3" type="ORF">UFOPK3444_00105</name>
</gene>
<dbReference type="Gene3D" id="3.40.50.720">
    <property type="entry name" value="NAD(P)-binding Rossmann-like Domain"/>
    <property type="match status" value="1"/>
</dbReference>
<dbReference type="InterPro" id="IPR010099">
    <property type="entry name" value="SDR39U1"/>
</dbReference>
<evidence type="ECO:0000259" key="1">
    <source>
        <dbReference type="Pfam" id="PF01370"/>
    </source>
</evidence>
<feature type="domain" description="NAD-dependent epimerase/dehydratase" evidence="1">
    <location>
        <begin position="3"/>
        <end position="216"/>
    </location>
</feature>
<dbReference type="PANTHER" id="PTHR11092">
    <property type="entry name" value="SUGAR NUCLEOTIDE EPIMERASE RELATED"/>
    <property type="match status" value="1"/>
</dbReference>
<dbReference type="PANTHER" id="PTHR11092:SF0">
    <property type="entry name" value="EPIMERASE FAMILY PROTEIN SDR39U1"/>
    <property type="match status" value="1"/>
</dbReference>
<name>A0A6J7CS90_9ZZZZ</name>
<evidence type="ECO:0000259" key="2">
    <source>
        <dbReference type="Pfam" id="PF08338"/>
    </source>
</evidence>
<protein>
    <submittedName>
        <fullName evidence="3">Unannotated protein</fullName>
    </submittedName>
</protein>
<reference evidence="3" key="1">
    <citation type="submission" date="2020-05" db="EMBL/GenBank/DDBJ databases">
        <authorList>
            <person name="Chiriac C."/>
            <person name="Salcher M."/>
            <person name="Ghai R."/>
            <person name="Kavagutti S V."/>
        </authorList>
    </citation>
    <scope>NUCLEOTIDE SEQUENCE</scope>
</reference>
<organism evidence="3">
    <name type="scientific">freshwater metagenome</name>
    <dbReference type="NCBI Taxonomy" id="449393"/>
    <lineage>
        <taxon>unclassified sequences</taxon>
        <taxon>metagenomes</taxon>
        <taxon>ecological metagenomes</taxon>
    </lineage>
</organism>
<dbReference type="AlphaFoldDB" id="A0A6J7CS90"/>
<sequence length="302" mass="31903">MKITVTGATGMIGRKLVAELKQRGDDVTVLSRNPEAAEAALGVKAVAWNPESEQAPVAVISHSEAVIHLAGESVAQRWTVKAKAGIRSSRVDGTANLVAAMRQADVKPRVFISGSAVGWYGPRDASPVTEGSSPGEDFLAQVCVDWETAAQEAVELGIRTVILRTGVVLSSNGGALSRMLPPFKAGVGGPVAGGKQMVPWIHIDDIVGLILASLDGDERWSGVFNATAPHPASNTELSKTLGRVLRRPAFAPVPAFAIKAMYGEMAQIVTTGQNAVPVRATELGFRWTQPELESALRQLLSR</sequence>
<dbReference type="SUPFAM" id="SSF51735">
    <property type="entry name" value="NAD(P)-binding Rossmann-fold domains"/>
    <property type="match status" value="1"/>
</dbReference>
<dbReference type="InterPro" id="IPR036291">
    <property type="entry name" value="NAD(P)-bd_dom_sf"/>
</dbReference>
<dbReference type="EMBL" id="CAFBLU010000001">
    <property type="protein sequence ID" value="CAB4859684.1"/>
    <property type="molecule type" value="Genomic_DNA"/>
</dbReference>
<accession>A0A6J7CS90</accession>
<feature type="domain" description="DUF1731" evidence="2">
    <location>
        <begin position="253"/>
        <end position="299"/>
    </location>
</feature>
<proteinExistence type="predicted"/>
<dbReference type="InterPro" id="IPR013549">
    <property type="entry name" value="DUF1731"/>
</dbReference>
<evidence type="ECO:0000313" key="3">
    <source>
        <dbReference type="EMBL" id="CAB4859684.1"/>
    </source>
</evidence>